<gene>
    <name evidence="2" type="ORF">C2G38_969514</name>
</gene>
<evidence type="ECO:0000313" key="3">
    <source>
        <dbReference type="Proteomes" id="UP000266673"/>
    </source>
</evidence>
<evidence type="ECO:0000313" key="2">
    <source>
        <dbReference type="EMBL" id="RIB29736.1"/>
    </source>
</evidence>
<protein>
    <recommendedName>
        <fullName evidence="4">DUF659 domain-containing protein</fullName>
    </recommendedName>
</protein>
<keyword evidence="1" id="KW-1133">Transmembrane helix</keyword>
<dbReference type="SUPFAM" id="SSF53098">
    <property type="entry name" value="Ribonuclease H-like"/>
    <property type="match status" value="1"/>
</dbReference>
<keyword evidence="1" id="KW-0472">Membrane</keyword>
<evidence type="ECO:0000256" key="1">
    <source>
        <dbReference type="SAM" id="Phobius"/>
    </source>
</evidence>
<keyword evidence="3" id="KW-1185">Reference proteome</keyword>
<evidence type="ECO:0008006" key="4">
    <source>
        <dbReference type="Google" id="ProtNLM"/>
    </source>
</evidence>
<organism evidence="2 3">
    <name type="scientific">Gigaspora rosea</name>
    <dbReference type="NCBI Taxonomy" id="44941"/>
    <lineage>
        <taxon>Eukaryota</taxon>
        <taxon>Fungi</taxon>
        <taxon>Fungi incertae sedis</taxon>
        <taxon>Mucoromycota</taxon>
        <taxon>Glomeromycotina</taxon>
        <taxon>Glomeromycetes</taxon>
        <taxon>Diversisporales</taxon>
        <taxon>Gigasporaceae</taxon>
        <taxon>Gigaspora</taxon>
    </lineage>
</organism>
<dbReference type="Proteomes" id="UP000266673">
    <property type="component" value="Unassembled WGS sequence"/>
</dbReference>
<name>A0A397WCD2_9GLOM</name>
<reference evidence="2 3" key="1">
    <citation type="submission" date="2018-06" db="EMBL/GenBank/DDBJ databases">
        <title>Comparative genomics reveals the genomic features of Rhizophagus irregularis, R. cerebriforme, R. diaphanum and Gigaspora rosea, and their symbiotic lifestyle signature.</title>
        <authorList>
            <person name="Morin E."/>
            <person name="San Clemente H."/>
            <person name="Chen E.C.H."/>
            <person name="De La Providencia I."/>
            <person name="Hainaut M."/>
            <person name="Kuo A."/>
            <person name="Kohler A."/>
            <person name="Murat C."/>
            <person name="Tang N."/>
            <person name="Roy S."/>
            <person name="Loubradou J."/>
            <person name="Henrissat B."/>
            <person name="Grigoriev I.V."/>
            <person name="Corradi N."/>
            <person name="Roux C."/>
            <person name="Martin F.M."/>
        </authorList>
    </citation>
    <scope>NUCLEOTIDE SEQUENCE [LARGE SCALE GENOMIC DNA]</scope>
    <source>
        <strain evidence="2 3">DAOM 194757</strain>
    </source>
</reference>
<keyword evidence="1" id="KW-0812">Transmembrane</keyword>
<proteinExistence type="predicted"/>
<dbReference type="InterPro" id="IPR012337">
    <property type="entry name" value="RNaseH-like_sf"/>
</dbReference>
<feature type="transmembrane region" description="Helical" evidence="1">
    <location>
        <begin position="166"/>
        <end position="187"/>
    </location>
</feature>
<sequence>MQLAKQIISTKYPYILPIRCIAHHINLITSHIIKLDFAKSVFKKCQTIITFFKTSYRAGAALQEDIIDSFIKGGGLKTSVKTRWSTAWDCCNSIIRLENSLKNILEKQSEIFQDALTIKNILRNRQFWQDVEQLEIVLAPAKRAINAVETKSSNMILILKNNVLKFIIDIGNSLILQLIFLLIFYILNIEVKDVKIKYFVKFVYML</sequence>
<accession>A0A397WCD2</accession>
<dbReference type="OrthoDB" id="2412736at2759"/>
<comment type="caution">
    <text evidence="2">The sequence shown here is derived from an EMBL/GenBank/DDBJ whole genome shotgun (WGS) entry which is preliminary data.</text>
</comment>
<dbReference type="AlphaFoldDB" id="A0A397WCD2"/>
<dbReference type="EMBL" id="QKWP01000030">
    <property type="protein sequence ID" value="RIB29736.1"/>
    <property type="molecule type" value="Genomic_DNA"/>
</dbReference>